<sequence length="495" mass="54226">MHNVSEQSSQVIHKETLSSQLHSQEGHLAALIDRYNKRTQASKANAQTYRQFLADPRQTEWFDLPTKEMCYLIVGERSQGARVWDADGNEYIDLIMGFGANLLGHSPPFLQEALKAQIDKGIPLGPQAELAGEVAELISELTGAERVAFSNTGTEAVMTAIRLARSATQRTKVAVFTHSYHGHADAVLVEARRTGSERLSKLAGKALMTRFNSRAVPIASGVPATVAKDALVLEYGNPDALQVIHAHRHQLAAVLVEPIQTAQPDLQPKAFLQQLRQLTQASGIALIFDEMVTGFRLHLGGAQAWFGIEADIATYGKVVGGGMPIGVIAGKAAYLDKIDGGMWRYGDDSYPAIETTFFAGTHCKHPLAMAAAWATLQHLKRQGPMLQQHLNQRTSCFVEQFNRYLETSQLPIRMANFGSFFSPVFLKDVAPATLAPLMAGFSLLRYHLCDRGILLRGEGGGFLSTAHTDEDIHRILQAMKDSIAELQEVGFFPDP</sequence>
<dbReference type="InterPro" id="IPR015421">
    <property type="entry name" value="PyrdxlP-dep_Trfase_major"/>
</dbReference>
<comment type="similarity">
    <text evidence="3">Belongs to the class-III pyridoxal-phosphate-dependent aminotransferase family.</text>
</comment>
<proteinExistence type="inferred from homology"/>
<dbReference type="AlphaFoldDB" id="A0A951UNH9"/>
<dbReference type="PANTHER" id="PTHR43713">
    <property type="entry name" value="GLUTAMATE-1-SEMIALDEHYDE 2,1-AMINOMUTASE"/>
    <property type="match status" value="1"/>
</dbReference>
<evidence type="ECO:0000313" key="4">
    <source>
        <dbReference type="EMBL" id="MBW4660756.1"/>
    </source>
</evidence>
<dbReference type="InterPro" id="IPR005814">
    <property type="entry name" value="Aminotrans_3"/>
</dbReference>
<evidence type="ECO:0000256" key="3">
    <source>
        <dbReference type="RuleBase" id="RU003560"/>
    </source>
</evidence>
<dbReference type="GO" id="GO:0008483">
    <property type="term" value="F:transaminase activity"/>
    <property type="evidence" value="ECO:0007669"/>
    <property type="project" value="UniProtKB-KW"/>
</dbReference>
<dbReference type="GO" id="GO:0030170">
    <property type="term" value="F:pyridoxal phosphate binding"/>
    <property type="evidence" value="ECO:0007669"/>
    <property type="project" value="InterPro"/>
</dbReference>
<name>A0A951UNH9_9CYAN</name>
<dbReference type="InterPro" id="IPR015424">
    <property type="entry name" value="PyrdxlP-dep_Trfase"/>
</dbReference>
<keyword evidence="4" id="KW-0032">Aminotransferase</keyword>
<dbReference type="Gene3D" id="3.40.640.10">
    <property type="entry name" value="Type I PLP-dependent aspartate aminotransferase-like (Major domain)"/>
    <property type="match status" value="1"/>
</dbReference>
<dbReference type="InterPro" id="IPR015422">
    <property type="entry name" value="PyrdxlP-dep_Trfase_small"/>
</dbReference>
<protein>
    <submittedName>
        <fullName evidence="4">Aspartate aminotransferase family protein</fullName>
    </submittedName>
</protein>
<evidence type="ECO:0000313" key="5">
    <source>
        <dbReference type="Proteomes" id="UP000757435"/>
    </source>
</evidence>
<dbReference type="PANTHER" id="PTHR43713:SF3">
    <property type="entry name" value="GLUTAMATE-1-SEMIALDEHYDE 2,1-AMINOMUTASE 1, CHLOROPLASTIC-RELATED"/>
    <property type="match status" value="1"/>
</dbReference>
<keyword evidence="4" id="KW-0808">Transferase</keyword>
<dbReference type="CDD" id="cd00610">
    <property type="entry name" value="OAT_like"/>
    <property type="match status" value="1"/>
</dbReference>
<dbReference type="Pfam" id="PF00202">
    <property type="entry name" value="Aminotran_3"/>
    <property type="match status" value="1"/>
</dbReference>
<keyword evidence="2 3" id="KW-0663">Pyridoxal phosphate</keyword>
<dbReference type="Proteomes" id="UP000757435">
    <property type="component" value="Unassembled WGS sequence"/>
</dbReference>
<reference evidence="4" key="2">
    <citation type="journal article" date="2022" name="Microbiol. Resour. Announc.">
        <title>Metagenome Sequencing to Explore Phylogenomics of Terrestrial Cyanobacteria.</title>
        <authorList>
            <person name="Ward R.D."/>
            <person name="Stajich J.E."/>
            <person name="Johansen J.R."/>
            <person name="Huntemann M."/>
            <person name="Clum A."/>
            <person name="Foster B."/>
            <person name="Foster B."/>
            <person name="Roux S."/>
            <person name="Palaniappan K."/>
            <person name="Varghese N."/>
            <person name="Mukherjee S."/>
            <person name="Reddy T.B.K."/>
            <person name="Daum C."/>
            <person name="Copeland A."/>
            <person name="Chen I.A."/>
            <person name="Ivanova N.N."/>
            <person name="Kyrpides N.C."/>
            <person name="Shapiro N."/>
            <person name="Eloe-Fadrosh E.A."/>
            <person name="Pietrasiak N."/>
        </authorList>
    </citation>
    <scope>NUCLEOTIDE SEQUENCE</scope>
    <source>
        <strain evidence="4">UHER 2000/2452</strain>
    </source>
</reference>
<comment type="cofactor">
    <cofactor evidence="1">
        <name>pyridoxal 5'-phosphate</name>
        <dbReference type="ChEBI" id="CHEBI:597326"/>
    </cofactor>
</comment>
<evidence type="ECO:0000256" key="2">
    <source>
        <dbReference type="ARBA" id="ARBA00022898"/>
    </source>
</evidence>
<dbReference type="EMBL" id="JAHHHD010000025">
    <property type="protein sequence ID" value="MBW4660756.1"/>
    <property type="molecule type" value="Genomic_DNA"/>
</dbReference>
<dbReference type="Gene3D" id="3.90.1150.10">
    <property type="entry name" value="Aspartate Aminotransferase, domain 1"/>
    <property type="match status" value="1"/>
</dbReference>
<dbReference type="SUPFAM" id="SSF53383">
    <property type="entry name" value="PLP-dependent transferases"/>
    <property type="match status" value="1"/>
</dbReference>
<comment type="caution">
    <text evidence="4">The sequence shown here is derived from an EMBL/GenBank/DDBJ whole genome shotgun (WGS) entry which is preliminary data.</text>
</comment>
<gene>
    <name evidence="4" type="ORF">KME15_18945</name>
</gene>
<evidence type="ECO:0000256" key="1">
    <source>
        <dbReference type="ARBA" id="ARBA00001933"/>
    </source>
</evidence>
<reference evidence="4" key="1">
    <citation type="submission" date="2021-05" db="EMBL/GenBank/DDBJ databases">
        <authorList>
            <person name="Pietrasiak N."/>
            <person name="Ward R."/>
            <person name="Stajich J.E."/>
            <person name="Kurbessoian T."/>
        </authorList>
    </citation>
    <scope>NUCLEOTIDE SEQUENCE</scope>
    <source>
        <strain evidence="4">UHER 2000/2452</strain>
    </source>
</reference>
<accession>A0A951UNH9</accession>
<organism evidence="4 5">
    <name type="scientific">Drouetiella hepatica Uher 2000/2452</name>
    <dbReference type="NCBI Taxonomy" id="904376"/>
    <lineage>
        <taxon>Bacteria</taxon>
        <taxon>Bacillati</taxon>
        <taxon>Cyanobacteriota</taxon>
        <taxon>Cyanophyceae</taxon>
        <taxon>Oculatellales</taxon>
        <taxon>Oculatellaceae</taxon>
        <taxon>Drouetiella</taxon>
    </lineage>
</organism>